<dbReference type="Proteomes" id="UP001139353">
    <property type="component" value="Unassembled WGS sequence"/>
</dbReference>
<dbReference type="HAMAP" id="MF_00766">
    <property type="entry name" value="PGT_MtgA"/>
    <property type="match status" value="1"/>
</dbReference>
<comment type="pathway">
    <text evidence="11">Cell wall biogenesis; peptidoglycan biosynthesis.</text>
</comment>
<evidence type="ECO:0000256" key="8">
    <source>
        <dbReference type="ARBA" id="ARBA00022989"/>
    </source>
</evidence>
<evidence type="ECO:0000313" key="15">
    <source>
        <dbReference type="Proteomes" id="UP001139353"/>
    </source>
</evidence>
<dbReference type="RefSeq" id="WP_275684546.1">
    <property type="nucleotide sequence ID" value="NZ_JAJLJH010000008.1"/>
</dbReference>
<evidence type="ECO:0000256" key="11">
    <source>
        <dbReference type="HAMAP-Rule" id="MF_00766"/>
    </source>
</evidence>
<organism evidence="14 15">
    <name type="scientific">Scleromatobacter humisilvae</name>
    <dbReference type="NCBI Taxonomy" id="2897159"/>
    <lineage>
        <taxon>Bacteria</taxon>
        <taxon>Pseudomonadati</taxon>
        <taxon>Pseudomonadota</taxon>
        <taxon>Betaproteobacteria</taxon>
        <taxon>Burkholderiales</taxon>
        <taxon>Sphaerotilaceae</taxon>
        <taxon>Scleromatobacter</taxon>
    </lineage>
</organism>
<evidence type="ECO:0000313" key="14">
    <source>
        <dbReference type="EMBL" id="MCK9688454.1"/>
    </source>
</evidence>
<comment type="catalytic activity">
    <reaction evidence="11">
        <text>[GlcNAc-(1-&gt;4)-Mur2Ac(oyl-L-Ala-gamma-D-Glu-L-Lys-D-Ala-D-Ala)](n)-di-trans,octa-cis-undecaprenyl diphosphate + beta-D-GlcNAc-(1-&gt;4)-Mur2Ac(oyl-L-Ala-gamma-D-Glu-L-Lys-D-Ala-D-Ala)-di-trans,octa-cis-undecaprenyl diphosphate = [GlcNAc-(1-&gt;4)-Mur2Ac(oyl-L-Ala-gamma-D-Glu-L-Lys-D-Ala-D-Ala)](n+1)-di-trans,octa-cis-undecaprenyl diphosphate + di-trans,octa-cis-undecaprenyl diphosphate + H(+)</text>
        <dbReference type="Rhea" id="RHEA:23708"/>
        <dbReference type="Rhea" id="RHEA-COMP:9602"/>
        <dbReference type="Rhea" id="RHEA-COMP:9603"/>
        <dbReference type="ChEBI" id="CHEBI:15378"/>
        <dbReference type="ChEBI" id="CHEBI:58405"/>
        <dbReference type="ChEBI" id="CHEBI:60033"/>
        <dbReference type="ChEBI" id="CHEBI:78435"/>
        <dbReference type="EC" id="2.4.99.28"/>
    </reaction>
</comment>
<comment type="subcellular location">
    <subcellularLocation>
        <location evidence="11">Cell inner membrane</location>
        <topology evidence="11">Single-pass membrane protein</topology>
    </subcellularLocation>
</comment>
<dbReference type="EMBL" id="JAJLJH010000008">
    <property type="protein sequence ID" value="MCK9688454.1"/>
    <property type="molecule type" value="Genomic_DNA"/>
</dbReference>
<keyword evidence="2 11" id="KW-0997">Cell inner membrane</keyword>
<comment type="similarity">
    <text evidence="11">Belongs to the glycosyltransferase 51 family.</text>
</comment>
<feature type="region of interest" description="Disordered" evidence="12">
    <location>
        <begin position="106"/>
        <end position="129"/>
    </location>
</feature>
<keyword evidence="9 11" id="KW-0472">Membrane</keyword>
<dbReference type="InterPro" id="IPR001264">
    <property type="entry name" value="Glyco_trans_51"/>
</dbReference>
<keyword evidence="15" id="KW-1185">Reference proteome</keyword>
<proteinExistence type="inferred from homology"/>
<evidence type="ECO:0000256" key="6">
    <source>
        <dbReference type="ARBA" id="ARBA00022960"/>
    </source>
</evidence>
<dbReference type="AlphaFoldDB" id="A0A9X1YLE0"/>
<dbReference type="SUPFAM" id="SSF53955">
    <property type="entry name" value="Lysozyme-like"/>
    <property type="match status" value="1"/>
</dbReference>
<gene>
    <name evidence="11" type="primary">mtgA</name>
    <name evidence="14" type="ORF">LPC04_22320</name>
</gene>
<reference evidence="14" key="1">
    <citation type="submission" date="2021-11" db="EMBL/GenBank/DDBJ databases">
        <title>BS-T2-15 a new species belonging to the Comamonadaceae family isolated from the soil of a French oak forest.</title>
        <authorList>
            <person name="Mieszkin S."/>
            <person name="Alain K."/>
        </authorList>
    </citation>
    <scope>NUCLEOTIDE SEQUENCE</scope>
    <source>
        <strain evidence="14">BS-T2-15</strain>
    </source>
</reference>
<dbReference type="GO" id="GO:0016763">
    <property type="term" value="F:pentosyltransferase activity"/>
    <property type="evidence" value="ECO:0007669"/>
    <property type="project" value="InterPro"/>
</dbReference>
<name>A0A9X1YLE0_9BURK</name>
<dbReference type="GO" id="GO:0008360">
    <property type="term" value="P:regulation of cell shape"/>
    <property type="evidence" value="ECO:0007669"/>
    <property type="project" value="UniProtKB-KW"/>
</dbReference>
<keyword evidence="6 11" id="KW-0133">Cell shape</keyword>
<keyword evidence="10 11" id="KW-0961">Cell wall biogenesis/degradation</keyword>
<dbReference type="InterPro" id="IPR011812">
    <property type="entry name" value="Pep_trsgly"/>
</dbReference>
<keyword evidence="5 11" id="KW-0812">Transmembrane</keyword>
<comment type="function">
    <text evidence="11">Peptidoglycan polymerase that catalyzes glycan chain elongation from lipid-linked precursors.</text>
</comment>
<evidence type="ECO:0000256" key="10">
    <source>
        <dbReference type="ARBA" id="ARBA00023316"/>
    </source>
</evidence>
<keyword evidence="3 11" id="KW-0328">Glycosyltransferase</keyword>
<keyword evidence="4 11" id="KW-0808">Transferase</keyword>
<evidence type="ECO:0000256" key="2">
    <source>
        <dbReference type="ARBA" id="ARBA00022519"/>
    </source>
</evidence>
<keyword evidence="1 11" id="KW-1003">Cell membrane</keyword>
<dbReference type="Gene3D" id="1.10.3810.10">
    <property type="entry name" value="Biosynthetic peptidoglycan transglycosylase-like"/>
    <property type="match status" value="1"/>
</dbReference>
<evidence type="ECO:0000256" key="4">
    <source>
        <dbReference type="ARBA" id="ARBA00022679"/>
    </source>
</evidence>
<evidence type="ECO:0000259" key="13">
    <source>
        <dbReference type="Pfam" id="PF00912"/>
    </source>
</evidence>
<comment type="caution">
    <text evidence="14">The sequence shown here is derived from an EMBL/GenBank/DDBJ whole genome shotgun (WGS) entry which is preliminary data.</text>
</comment>
<evidence type="ECO:0000256" key="3">
    <source>
        <dbReference type="ARBA" id="ARBA00022676"/>
    </source>
</evidence>
<dbReference type="PANTHER" id="PTHR30400">
    <property type="entry name" value="MONOFUNCTIONAL BIOSYNTHETIC PEPTIDOGLYCAN TRANSGLYCOSYLASE"/>
    <property type="match status" value="1"/>
</dbReference>
<feature type="domain" description="Glycosyl transferase family 51" evidence="13">
    <location>
        <begin position="131"/>
        <end position="245"/>
    </location>
</feature>
<keyword evidence="8 11" id="KW-1133">Transmembrane helix</keyword>
<dbReference type="GO" id="GO:0009252">
    <property type="term" value="P:peptidoglycan biosynthetic process"/>
    <property type="evidence" value="ECO:0007669"/>
    <property type="project" value="UniProtKB-UniRule"/>
</dbReference>
<dbReference type="EC" id="2.4.99.28" evidence="11"/>
<dbReference type="GO" id="GO:0008955">
    <property type="term" value="F:peptidoglycan glycosyltransferase activity"/>
    <property type="evidence" value="ECO:0007669"/>
    <property type="project" value="UniProtKB-UniRule"/>
</dbReference>
<keyword evidence="7 11" id="KW-0573">Peptidoglycan synthesis</keyword>
<evidence type="ECO:0000256" key="7">
    <source>
        <dbReference type="ARBA" id="ARBA00022984"/>
    </source>
</evidence>
<dbReference type="GO" id="GO:0009274">
    <property type="term" value="C:peptidoglycan-based cell wall"/>
    <property type="evidence" value="ECO:0007669"/>
    <property type="project" value="InterPro"/>
</dbReference>
<dbReference type="InterPro" id="IPR023346">
    <property type="entry name" value="Lysozyme-like_dom_sf"/>
</dbReference>
<dbReference type="Pfam" id="PF00912">
    <property type="entry name" value="Transgly"/>
    <property type="match status" value="2"/>
</dbReference>
<dbReference type="GO" id="GO:0071555">
    <property type="term" value="P:cell wall organization"/>
    <property type="evidence" value="ECO:0007669"/>
    <property type="project" value="UniProtKB-KW"/>
</dbReference>
<evidence type="ECO:0000256" key="12">
    <source>
        <dbReference type="SAM" id="MobiDB-lite"/>
    </source>
</evidence>
<dbReference type="InterPro" id="IPR036950">
    <property type="entry name" value="PBP_transglycosylase"/>
</dbReference>
<dbReference type="GO" id="GO:0005886">
    <property type="term" value="C:plasma membrane"/>
    <property type="evidence" value="ECO:0007669"/>
    <property type="project" value="UniProtKB-SubCell"/>
</dbReference>
<dbReference type="PANTHER" id="PTHR30400:SF0">
    <property type="entry name" value="BIOSYNTHETIC PEPTIDOGLYCAN TRANSGLYCOSYLASE"/>
    <property type="match status" value="1"/>
</dbReference>
<sequence>MRGVGRLFGMLAVAVLALQLFFLLRIALMLVVAPESTSFQRSEIWRIAVEKHQLPWAQESVPGNRISDNLRRAVIASEDAGFVDHHGVEWGAVEKAWNKNEKAEARVEAQQSRTSTRRGADGKPRVVTPKVVGGSTISQQLAKNLFLSGERNILRKGQELVITYMLEIVLGKQRILTTYLNSVEWGEGVFGAQAASEHYFRTSAATLGPAQAARLAVMLPAPKKFERSPASPYVLGRSATIVARMGGVDLP</sequence>
<evidence type="ECO:0000256" key="1">
    <source>
        <dbReference type="ARBA" id="ARBA00022475"/>
    </source>
</evidence>
<evidence type="ECO:0000256" key="5">
    <source>
        <dbReference type="ARBA" id="ARBA00022692"/>
    </source>
</evidence>
<feature type="domain" description="Glycosyl transferase family 51" evidence="13">
    <location>
        <begin position="58"/>
        <end position="105"/>
    </location>
</feature>
<evidence type="ECO:0000256" key="9">
    <source>
        <dbReference type="ARBA" id="ARBA00023136"/>
    </source>
</evidence>
<accession>A0A9X1YLE0</accession>
<protein>
    <recommendedName>
        <fullName evidence="11">Biosynthetic peptidoglycan transglycosylase</fullName>
        <ecNumber evidence="11">2.4.99.28</ecNumber>
    </recommendedName>
    <alternativeName>
        <fullName evidence="11">Glycan polymerase</fullName>
    </alternativeName>
    <alternativeName>
        <fullName evidence="11">Peptidoglycan glycosyltransferase MtgA</fullName>
        <shortName evidence="11">PGT</shortName>
    </alternativeName>
</protein>